<accession>A0A0D6PJW1</accession>
<dbReference type="GO" id="GO:0016787">
    <property type="term" value="F:hydrolase activity"/>
    <property type="evidence" value="ECO:0007669"/>
    <property type="project" value="InterPro"/>
</dbReference>
<evidence type="ECO:0000259" key="1">
    <source>
        <dbReference type="Pfam" id="PF01738"/>
    </source>
</evidence>
<dbReference type="PANTHER" id="PTHR46623">
    <property type="entry name" value="CARBOXYMETHYLENEBUTENOLIDASE-RELATED"/>
    <property type="match status" value="1"/>
</dbReference>
<dbReference type="InterPro" id="IPR002925">
    <property type="entry name" value="Dienelactn_hydro"/>
</dbReference>
<dbReference type="SUPFAM" id="SSF53474">
    <property type="entry name" value="alpha/beta-Hydrolases"/>
    <property type="match status" value="1"/>
</dbReference>
<dbReference type="InterPro" id="IPR051049">
    <property type="entry name" value="Dienelactone_hydrolase-like"/>
</dbReference>
<feature type="domain" description="Dienelactone hydrolase" evidence="1">
    <location>
        <begin position="14"/>
        <end position="217"/>
    </location>
</feature>
<comment type="caution">
    <text evidence="2">The sequence shown here is derived from an EMBL/GenBank/DDBJ whole genome shotgun (WGS) entry which is preliminary data.</text>
</comment>
<evidence type="ECO:0000313" key="3">
    <source>
        <dbReference type="Proteomes" id="UP000032668"/>
    </source>
</evidence>
<dbReference type="AlphaFoldDB" id="A0A0D6PJW1"/>
<dbReference type="STRING" id="1120923.SAMN02746095_02209"/>
<dbReference type="InterPro" id="IPR029058">
    <property type="entry name" value="AB_hydrolase_fold"/>
</dbReference>
<dbReference type="PANTHER" id="PTHR46623:SF6">
    <property type="entry name" value="ALPHA_BETA-HYDROLASES SUPERFAMILY PROTEIN"/>
    <property type="match status" value="1"/>
</dbReference>
<keyword evidence="3" id="KW-1185">Reference proteome</keyword>
<dbReference type="Gene3D" id="3.40.50.1820">
    <property type="entry name" value="alpha/beta hydrolase"/>
    <property type="match status" value="1"/>
</dbReference>
<evidence type="ECO:0000313" key="2">
    <source>
        <dbReference type="EMBL" id="GAN81074.1"/>
    </source>
</evidence>
<gene>
    <name evidence="2" type="ORF">Aam_073_016</name>
</gene>
<reference evidence="2 3" key="1">
    <citation type="submission" date="2012-11" db="EMBL/GenBank/DDBJ databases">
        <title>Whole genome sequence of Acidocella aminolytica 101 = DSM 11237.</title>
        <authorList>
            <person name="Azuma Y."/>
            <person name="Higashiura N."/>
            <person name="Hirakawa H."/>
            <person name="Matsushita K."/>
        </authorList>
    </citation>
    <scope>NUCLEOTIDE SEQUENCE [LARGE SCALE GENOMIC DNA]</scope>
    <source>
        <strain evidence="3">101 / DSM 11237</strain>
    </source>
</reference>
<organism evidence="2 3">
    <name type="scientific">Acidocella aminolytica 101 = DSM 11237</name>
    <dbReference type="NCBI Taxonomy" id="1120923"/>
    <lineage>
        <taxon>Bacteria</taxon>
        <taxon>Pseudomonadati</taxon>
        <taxon>Pseudomonadota</taxon>
        <taxon>Alphaproteobacteria</taxon>
        <taxon>Acetobacterales</taxon>
        <taxon>Acidocellaceae</taxon>
        <taxon>Acidocella</taxon>
    </lineage>
</organism>
<dbReference type="OrthoDB" id="9771666at2"/>
<dbReference type="Proteomes" id="UP000032668">
    <property type="component" value="Unassembled WGS sequence"/>
</dbReference>
<dbReference type="RefSeq" id="WP_048879461.1">
    <property type="nucleotide sequence ID" value="NZ_BANC01000071.1"/>
</dbReference>
<proteinExistence type="predicted"/>
<name>A0A0D6PJW1_9PROT</name>
<dbReference type="EMBL" id="BANC01000071">
    <property type="protein sequence ID" value="GAN81074.1"/>
    <property type="molecule type" value="Genomic_DNA"/>
</dbReference>
<dbReference type="Pfam" id="PF01738">
    <property type="entry name" value="DLH"/>
    <property type="match status" value="1"/>
</dbReference>
<sequence>MMTLTAADGHKFQAFEAGNVNAPRGLVVVQEIFGVNQHIRNVAERLAGHGYRVLAPALFDRAASGIELGYTETDIKAGLEARAKIPAGKPLLDIEATVTAFGPGKSVGIIGYCWGGSLAWEAATQTKLFKAASCWYGGQIVQTKDAKPNCPVQLHFGTEDHGIPMSDVEAIKAVRPDVDVYVYDGAQHGFGCEARPSYSQKDWELASLRSLAFFAEHLR</sequence>
<protein>
    <submittedName>
        <fullName evidence="2">Carboxymethylenebutenolidase</fullName>
    </submittedName>
</protein>